<accession>A0ABS4PXE0</accession>
<proteinExistence type="predicted"/>
<gene>
    <name evidence="1" type="ORF">JOM49_005618</name>
</gene>
<dbReference type="InterPro" id="IPR017972">
    <property type="entry name" value="Cyt_P450_CS"/>
</dbReference>
<evidence type="ECO:0000313" key="1">
    <source>
        <dbReference type="EMBL" id="MBP2184092.1"/>
    </source>
</evidence>
<organism evidence="1 2">
    <name type="scientific">Amycolatopsis magusensis</name>
    <dbReference type="NCBI Taxonomy" id="882444"/>
    <lineage>
        <taxon>Bacteria</taxon>
        <taxon>Bacillati</taxon>
        <taxon>Actinomycetota</taxon>
        <taxon>Actinomycetes</taxon>
        <taxon>Pseudonocardiales</taxon>
        <taxon>Pseudonocardiaceae</taxon>
        <taxon>Amycolatopsis</taxon>
    </lineage>
</organism>
<comment type="caution">
    <text evidence="1">The sequence shown here is derived from an EMBL/GenBank/DDBJ whole genome shotgun (WGS) entry which is preliminary data.</text>
</comment>
<dbReference type="RefSeq" id="WP_282768839.1">
    <property type="nucleotide sequence ID" value="NZ_JAGGMS010000001.1"/>
</dbReference>
<dbReference type="Proteomes" id="UP000741013">
    <property type="component" value="Unassembled WGS sequence"/>
</dbReference>
<dbReference type="PROSITE" id="PS00086">
    <property type="entry name" value="CYTOCHROME_P450"/>
    <property type="match status" value="1"/>
</dbReference>
<keyword evidence="2" id="KW-1185">Reference proteome</keyword>
<reference evidence="1 2" key="1">
    <citation type="submission" date="2021-03" db="EMBL/GenBank/DDBJ databases">
        <title>Sequencing the genomes of 1000 actinobacteria strains.</title>
        <authorList>
            <person name="Klenk H.-P."/>
        </authorList>
    </citation>
    <scope>NUCLEOTIDE SEQUENCE [LARGE SCALE GENOMIC DNA]</scope>
    <source>
        <strain evidence="1 2">DSM 45510</strain>
    </source>
</reference>
<sequence>MKITEALDLPMPPNHDPGPIGWLRDHVARFSDGETHRHRRALITALLADIDPARLDPATPIATLAQAMDIPANPADVAEVARVYHPHLTPDTTAEQALTRLVHACGGTWDEPTAARICILVQASAGLAGPVRVTRRQAPDGTTIEVDLSAAGLRFGAGAHECPGQTLVTALETTR</sequence>
<dbReference type="EMBL" id="JAGGMS010000001">
    <property type="protein sequence ID" value="MBP2184092.1"/>
    <property type="molecule type" value="Genomic_DNA"/>
</dbReference>
<evidence type="ECO:0000313" key="2">
    <source>
        <dbReference type="Proteomes" id="UP000741013"/>
    </source>
</evidence>
<protein>
    <submittedName>
        <fullName evidence="1">Cytochrome P450</fullName>
    </submittedName>
</protein>
<name>A0ABS4PXE0_9PSEU</name>